<organism evidence="2 3">
    <name type="scientific">Rehmannia glutinosa</name>
    <name type="common">Chinese foxglove</name>
    <dbReference type="NCBI Taxonomy" id="99300"/>
    <lineage>
        <taxon>Eukaryota</taxon>
        <taxon>Viridiplantae</taxon>
        <taxon>Streptophyta</taxon>
        <taxon>Embryophyta</taxon>
        <taxon>Tracheophyta</taxon>
        <taxon>Spermatophyta</taxon>
        <taxon>Magnoliopsida</taxon>
        <taxon>eudicotyledons</taxon>
        <taxon>Gunneridae</taxon>
        <taxon>Pentapetalae</taxon>
        <taxon>asterids</taxon>
        <taxon>lamiids</taxon>
        <taxon>Lamiales</taxon>
        <taxon>Orobanchaceae</taxon>
        <taxon>Rehmannieae</taxon>
        <taxon>Rehmannia</taxon>
    </lineage>
</organism>
<dbReference type="SMART" id="SM00579">
    <property type="entry name" value="FBD"/>
    <property type="match status" value="1"/>
</dbReference>
<dbReference type="Gene3D" id="1.20.1280.50">
    <property type="match status" value="1"/>
</dbReference>
<keyword evidence="3" id="KW-1185">Reference proteome</keyword>
<dbReference type="InterPro" id="IPR001810">
    <property type="entry name" value="F-box_dom"/>
</dbReference>
<accession>A0ABR0VH83</accession>
<dbReference type="InterPro" id="IPR055411">
    <property type="entry name" value="LRR_FXL15/At3g58940/PEG3-like"/>
</dbReference>
<dbReference type="Pfam" id="PF00646">
    <property type="entry name" value="F-box"/>
    <property type="match status" value="1"/>
</dbReference>
<dbReference type="SUPFAM" id="SSF81383">
    <property type="entry name" value="F-box domain"/>
    <property type="match status" value="1"/>
</dbReference>
<dbReference type="InterPro" id="IPR050232">
    <property type="entry name" value="FBL13/AtMIF1-like"/>
</dbReference>
<dbReference type="PANTHER" id="PTHR31900">
    <property type="entry name" value="F-BOX/RNI SUPERFAMILY PROTEIN-RELATED"/>
    <property type="match status" value="1"/>
</dbReference>
<dbReference type="SUPFAM" id="SSF52047">
    <property type="entry name" value="RNI-like"/>
    <property type="match status" value="1"/>
</dbReference>
<dbReference type="InterPro" id="IPR032675">
    <property type="entry name" value="LRR_dom_sf"/>
</dbReference>
<comment type="caution">
    <text evidence="2">The sequence shown here is derived from an EMBL/GenBank/DDBJ whole genome shotgun (WGS) entry which is preliminary data.</text>
</comment>
<dbReference type="Pfam" id="PF08387">
    <property type="entry name" value="FBD"/>
    <property type="match status" value="1"/>
</dbReference>
<gene>
    <name evidence="2" type="ORF">DH2020_031730</name>
</gene>
<evidence type="ECO:0000313" key="2">
    <source>
        <dbReference type="EMBL" id="KAK6134496.1"/>
    </source>
</evidence>
<protein>
    <recommendedName>
        <fullName evidence="1">FBD domain-containing protein</fullName>
    </recommendedName>
</protein>
<dbReference type="Pfam" id="PF24758">
    <property type="entry name" value="LRR_At5g56370"/>
    <property type="match status" value="1"/>
</dbReference>
<dbReference type="Proteomes" id="UP001318860">
    <property type="component" value="Unassembled WGS sequence"/>
</dbReference>
<sequence>MEKRSSMDRLSALPDDIICHILSFLPTKISAATSILSRRWGFLWICVKKLDLWLEHATLPRCLFTCKTLVDLTLYDGCVGMPSSGPVFLPSLKKLHVCRVKYQDVEAFPQLLSGCPVLEELIIRYNYLDCFNISSPTIKRLTVQCERNNFDSSVKINAPELRHLQLRDIAFAGSIVKFDNLTKLELGVEFCFLMKLLEIADNLEVLILIVKPHNWMEPKQVPTCLLLHLRTIKIDQFWFEGHEFNMVRYLLKNAQVLERMGIHLMYSDLKAKSYAVKRISSFKRRSEACELAFH</sequence>
<dbReference type="InterPro" id="IPR006566">
    <property type="entry name" value="FBD"/>
</dbReference>
<dbReference type="EMBL" id="JABTTQ020001148">
    <property type="protein sequence ID" value="KAK6134496.1"/>
    <property type="molecule type" value="Genomic_DNA"/>
</dbReference>
<proteinExistence type="predicted"/>
<dbReference type="CDD" id="cd22160">
    <property type="entry name" value="F-box_AtFBL13-like"/>
    <property type="match status" value="1"/>
</dbReference>
<dbReference type="Gene3D" id="3.80.10.10">
    <property type="entry name" value="Ribonuclease Inhibitor"/>
    <property type="match status" value="1"/>
</dbReference>
<dbReference type="InterPro" id="IPR053781">
    <property type="entry name" value="F-box_AtFBL13-like"/>
</dbReference>
<evidence type="ECO:0000259" key="1">
    <source>
        <dbReference type="SMART" id="SM00579"/>
    </source>
</evidence>
<feature type="domain" description="FBD" evidence="1">
    <location>
        <begin position="223"/>
        <end position="294"/>
    </location>
</feature>
<name>A0ABR0VH83_REHGL</name>
<dbReference type="PANTHER" id="PTHR31900:SF34">
    <property type="entry name" value="EMB|CAB62440.1-RELATED"/>
    <property type="match status" value="1"/>
</dbReference>
<reference evidence="2 3" key="1">
    <citation type="journal article" date="2021" name="Comput. Struct. Biotechnol. J.">
        <title>De novo genome assembly of the potent medicinal plant Rehmannia glutinosa using nanopore technology.</title>
        <authorList>
            <person name="Ma L."/>
            <person name="Dong C."/>
            <person name="Song C."/>
            <person name="Wang X."/>
            <person name="Zheng X."/>
            <person name="Niu Y."/>
            <person name="Chen S."/>
            <person name="Feng W."/>
        </authorList>
    </citation>
    <scope>NUCLEOTIDE SEQUENCE [LARGE SCALE GENOMIC DNA]</scope>
    <source>
        <strain evidence="2">DH-2019</strain>
    </source>
</reference>
<dbReference type="InterPro" id="IPR036047">
    <property type="entry name" value="F-box-like_dom_sf"/>
</dbReference>
<evidence type="ECO:0000313" key="3">
    <source>
        <dbReference type="Proteomes" id="UP001318860"/>
    </source>
</evidence>